<proteinExistence type="predicted"/>
<dbReference type="AlphaFoldDB" id="B4I3U2"/>
<name>B4I3U2_DROSE</name>
<evidence type="ECO:0000256" key="1">
    <source>
        <dbReference type="SAM" id="MobiDB-lite"/>
    </source>
</evidence>
<keyword evidence="3" id="KW-1185">Reference proteome</keyword>
<dbReference type="Proteomes" id="UP000001292">
    <property type="component" value="Unassembled WGS sequence"/>
</dbReference>
<accession>B4I3U2</accession>
<evidence type="ECO:0000313" key="2">
    <source>
        <dbReference type="EMBL" id="EDW54885.1"/>
    </source>
</evidence>
<sequence>MTVTAKAMAMHDDDDARLAPMALPQPIDPAIGSATTCSSWPTVKLSVCPDKSRVESRALGIWRESGSSAQSSDPVQSCCSNTMAMTMRKYNFTTVCTCPKRNEAHHRGETASGEMSEEFVQTQ</sequence>
<feature type="region of interest" description="Disordered" evidence="1">
    <location>
        <begin position="103"/>
        <end position="123"/>
    </location>
</feature>
<evidence type="ECO:0000313" key="3">
    <source>
        <dbReference type="Proteomes" id="UP000001292"/>
    </source>
</evidence>
<protein>
    <submittedName>
        <fullName evidence="2">GM10672</fullName>
    </submittedName>
</protein>
<dbReference type="EMBL" id="CH480821">
    <property type="protein sequence ID" value="EDW54885.1"/>
    <property type="molecule type" value="Genomic_DNA"/>
</dbReference>
<gene>
    <name evidence="2" type="primary">Dsec\GM10672</name>
    <name evidence="2" type="ORF">Dsec_GM10672</name>
</gene>
<reference evidence="2 3" key="1">
    <citation type="journal article" date="2007" name="Nature">
        <title>Evolution of genes and genomes on the Drosophila phylogeny.</title>
        <authorList>
            <consortium name="Drosophila 12 Genomes Consortium"/>
            <person name="Clark A.G."/>
            <person name="Eisen M.B."/>
            <person name="Smith D.R."/>
            <person name="Bergman C.M."/>
            <person name="Oliver B."/>
            <person name="Markow T.A."/>
            <person name="Kaufman T.C."/>
            <person name="Kellis M."/>
            <person name="Gelbart W."/>
            <person name="Iyer V.N."/>
            <person name="Pollard D.A."/>
            <person name="Sackton T.B."/>
            <person name="Larracuente A.M."/>
            <person name="Singh N.D."/>
            <person name="Abad J.P."/>
            <person name="Abt D.N."/>
            <person name="Adryan B."/>
            <person name="Aguade M."/>
            <person name="Akashi H."/>
            <person name="Anderson W.W."/>
            <person name="Aquadro C.F."/>
            <person name="Ardell D.H."/>
            <person name="Arguello R."/>
            <person name="Artieri C.G."/>
            <person name="Barbash D.A."/>
            <person name="Barker D."/>
            <person name="Barsanti P."/>
            <person name="Batterham P."/>
            <person name="Batzoglou S."/>
            <person name="Begun D."/>
            <person name="Bhutkar A."/>
            <person name="Blanco E."/>
            <person name="Bosak S.A."/>
            <person name="Bradley R.K."/>
            <person name="Brand A.D."/>
            <person name="Brent M.R."/>
            <person name="Brooks A.N."/>
            <person name="Brown R.H."/>
            <person name="Butlin R.K."/>
            <person name="Caggese C."/>
            <person name="Calvi B.R."/>
            <person name="Bernardo de Carvalho A."/>
            <person name="Caspi A."/>
            <person name="Castrezana S."/>
            <person name="Celniker S.E."/>
            <person name="Chang J.L."/>
            <person name="Chapple C."/>
            <person name="Chatterji S."/>
            <person name="Chinwalla A."/>
            <person name="Civetta A."/>
            <person name="Clifton S.W."/>
            <person name="Comeron J.M."/>
            <person name="Costello J.C."/>
            <person name="Coyne J.A."/>
            <person name="Daub J."/>
            <person name="David R.G."/>
            <person name="Delcher A.L."/>
            <person name="Delehaunty K."/>
            <person name="Do C.B."/>
            <person name="Ebling H."/>
            <person name="Edwards K."/>
            <person name="Eickbush T."/>
            <person name="Evans J.D."/>
            <person name="Filipski A."/>
            <person name="Findeiss S."/>
            <person name="Freyhult E."/>
            <person name="Fulton L."/>
            <person name="Fulton R."/>
            <person name="Garcia A.C."/>
            <person name="Gardiner A."/>
            <person name="Garfield D.A."/>
            <person name="Garvin B.E."/>
            <person name="Gibson G."/>
            <person name="Gilbert D."/>
            <person name="Gnerre S."/>
            <person name="Godfrey J."/>
            <person name="Good R."/>
            <person name="Gotea V."/>
            <person name="Gravely B."/>
            <person name="Greenberg A.J."/>
            <person name="Griffiths-Jones S."/>
            <person name="Gross S."/>
            <person name="Guigo R."/>
            <person name="Gustafson E.A."/>
            <person name="Haerty W."/>
            <person name="Hahn M.W."/>
            <person name="Halligan D.L."/>
            <person name="Halpern A.L."/>
            <person name="Halter G.M."/>
            <person name="Han M.V."/>
            <person name="Heger A."/>
            <person name="Hillier L."/>
            <person name="Hinrichs A.S."/>
            <person name="Holmes I."/>
            <person name="Hoskins R.A."/>
            <person name="Hubisz M.J."/>
            <person name="Hultmark D."/>
            <person name="Huntley M.A."/>
            <person name="Jaffe D.B."/>
            <person name="Jagadeeshan S."/>
            <person name="Jeck W.R."/>
            <person name="Johnson J."/>
            <person name="Jones C.D."/>
            <person name="Jordan W.C."/>
            <person name="Karpen G.H."/>
            <person name="Kataoka E."/>
            <person name="Keightley P.D."/>
            <person name="Kheradpour P."/>
            <person name="Kirkness E.F."/>
            <person name="Koerich L.B."/>
            <person name="Kristiansen K."/>
            <person name="Kudrna D."/>
            <person name="Kulathinal R.J."/>
            <person name="Kumar S."/>
            <person name="Kwok R."/>
            <person name="Lander E."/>
            <person name="Langley C.H."/>
            <person name="Lapoint R."/>
            <person name="Lazzaro B.P."/>
            <person name="Lee S.J."/>
            <person name="Levesque L."/>
            <person name="Li R."/>
            <person name="Lin C.F."/>
            <person name="Lin M.F."/>
            <person name="Lindblad-Toh K."/>
            <person name="Llopart A."/>
            <person name="Long M."/>
            <person name="Low L."/>
            <person name="Lozovsky E."/>
            <person name="Lu J."/>
            <person name="Luo M."/>
            <person name="Machado C.A."/>
            <person name="Makalowski W."/>
            <person name="Marzo M."/>
            <person name="Matsuda M."/>
            <person name="Matzkin L."/>
            <person name="McAllister B."/>
            <person name="McBride C.S."/>
            <person name="McKernan B."/>
            <person name="McKernan K."/>
            <person name="Mendez-Lago M."/>
            <person name="Minx P."/>
            <person name="Mollenhauer M.U."/>
            <person name="Montooth K."/>
            <person name="Mount S.M."/>
            <person name="Mu X."/>
            <person name="Myers E."/>
            <person name="Negre B."/>
            <person name="Newfeld S."/>
            <person name="Nielsen R."/>
            <person name="Noor M.A."/>
            <person name="O'Grady P."/>
            <person name="Pachter L."/>
            <person name="Papaceit M."/>
            <person name="Parisi M.J."/>
            <person name="Parisi M."/>
            <person name="Parts L."/>
            <person name="Pedersen J.S."/>
            <person name="Pesole G."/>
            <person name="Phillippy A.M."/>
            <person name="Ponting C.P."/>
            <person name="Pop M."/>
            <person name="Porcelli D."/>
            <person name="Powell J.R."/>
            <person name="Prohaska S."/>
            <person name="Pruitt K."/>
            <person name="Puig M."/>
            <person name="Quesneville H."/>
            <person name="Ram K.R."/>
            <person name="Rand D."/>
            <person name="Rasmussen M.D."/>
            <person name="Reed L.K."/>
            <person name="Reenan R."/>
            <person name="Reily A."/>
            <person name="Remington K.A."/>
            <person name="Rieger T.T."/>
            <person name="Ritchie M.G."/>
            <person name="Robin C."/>
            <person name="Rogers Y.H."/>
            <person name="Rohde C."/>
            <person name="Rozas J."/>
            <person name="Rubenfield M.J."/>
            <person name="Ruiz A."/>
            <person name="Russo S."/>
            <person name="Salzberg S.L."/>
            <person name="Sanchez-Gracia A."/>
            <person name="Saranga D.J."/>
            <person name="Sato H."/>
            <person name="Schaeffer S.W."/>
            <person name="Schatz M.C."/>
            <person name="Schlenke T."/>
            <person name="Schwartz R."/>
            <person name="Segarra C."/>
            <person name="Singh R.S."/>
            <person name="Sirot L."/>
            <person name="Sirota M."/>
            <person name="Sisneros N.B."/>
            <person name="Smith C.D."/>
            <person name="Smith T.F."/>
            <person name="Spieth J."/>
            <person name="Stage D.E."/>
            <person name="Stark A."/>
            <person name="Stephan W."/>
            <person name="Strausberg R.L."/>
            <person name="Strempel S."/>
            <person name="Sturgill D."/>
            <person name="Sutton G."/>
            <person name="Sutton G.G."/>
            <person name="Tao W."/>
            <person name="Teichmann S."/>
            <person name="Tobari Y.N."/>
            <person name="Tomimura Y."/>
            <person name="Tsolas J.M."/>
            <person name="Valente V.L."/>
            <person name="Venter E."/>
            <person name="Venter J.C."/>
            <person name="Vicario S."/>
            <person name="Vieira F.G."/>
            <person name="Vilella A.J."/>
            <person name="Villasante A."/>
            <person name="Walenz B."/>
            <person name="Wang J."/>
            <person name="Wasserman M."/>
            <person name="Watts T."/>
            <person name="Wilson D."/>
            <person name="Wilson R.K."/>
            <person name="Wing R.A."/>
            <person name="Wolfner M.F."/>
            <person name="Wong A."/>
            <person name="Wong G.K."/>
            <person name="Wu C.I."/>
            <person name="Wu G."/>
            <person name="Yamamoto D."/>
            <person name="Yang H.P."/>
            <person name="Yang S.P."/>
            <person name="Yorke J.A."/>
            <person name="Yoshida K."/>
            <person name="Zdobnov E."/>
            <person name="Zhang P."/>
            <person name="Zhang Y."/>
            <person name="Zimin A.V."/>
            <person name="Baldwin J."/>
            <person name="Abdouelleil A."/>
            <person name="Abdulkadir J."/>
            <person name="Abebe A."/>
            <person name="Abera B."/>
            <person name="Abreu J."/>
            <person name="Acer S.C."/>
            <person name="Aftuck L."/>
            <person name="Alexander A."/>
            <person name="An P."/>
            <person name="Anderson E."/>
            <person name="Anderson S."/>
            <person name="Arachi H."/>
            <person name="Azer M."/>
            <person name="Bachantsang P."/>
            <person name="Barry A."/>
            <person name="Bayul T."/>
            <person name="Berlin A."/>
            <person name="Bessette D."/>
            <person name="Bloom T."/>
            <person name="Blye J."/>
            <person name="Boguslavskiy L."/>
            <person name="Bonnet C."/>
            <person name="Boukhgalter B."/>
            <person name="Bourzgui I."/>
            <person name="Brown A."/>
            <person name="Cahill P."/>
            <person name="Channer S."/>
            <person name="Cheshatsang Y."/>
            <person name="Chuda L."/>
            <person name="Citroen M."/>
            <person name="Collymore A."/>
            <person name="Cooke P."/>
            <person name="Costello M."/>
            <person name="D'Aco K."/>
            <person name="Daza R."/>
            <person name="De Haan G."/>
            <person name="DeGray S."/>
            <person name="DeMaso C."/>
            <person name="Dhargay N."/>
            <person name="Dooley K."/>
            <person name="Dooley E."/>
            <person name="Doricent M."/>
            <person name="Dorje P."/>
            <person name="Dorjee K."/>
            <person name="Dupes A."/>
            <person name="Elong R."/>
            <person name="Falk J."/>
            <person name="Farina A."/>
            <person name="Faro S."/>
            <person name="Ferguson D."/>
            <person name="Fisher S."/>
            <person name="Foley C.D."/>
            <person name="Franke A."/>
            <person name="Friedrich D."/>
            <person name="Gadbois L."/>
            <person name="Gearin G."/>
            <person name="Gearin C.R."/>
            <person name="Giannoukos G."/>
            <person name="Goode T."/>
            <person name="Graham J."/>
            <person name="Grandbois E."/>
            <person name="Grewal S."/>
            <person name="Gyaltsen K."/>
            <person name="Hafez N."/>
            <person name="Hagos B."/>
            <person name="Hall J."/>
            <person name="Henson C."/>
            <person name="Hollinger A."/>
            <person name="Honan T."/>
            <person name="Huard M.D."/>
            <person name="Hughes L."/>
            <person name="Hurhula B."/>
            <person name="Husby M.E."/>
            <person name="Kamat A."/>
            <person name="Kanga B."/>
            <person name="Kashin S."/>
            <person name="Khazanovich D."/>
            <person name="Kisner P."/>
            <person name="Lance K."/>
            <person name="Lara M."/>
            <person name="Lee W."/>
            <person name="Lennon N."/>
            <person name="Letendre F."/>
            <person name="LeVine R."/>
            <person name="Lipovsky A."/>
            <person name="Liu X."/>
            <person name="Liu J."/>
            <person name="Liu S."/>
            <person name="Lokyitsang T."/>
            <person name="Lokyitsang Y."/>
            <person name="Lubonja R."/>
            <person name="Lui A."/>
            <person name="MacDonald P."/>
            <person name="Magnisalis V."/>
            <person name="Maru K."/>
            <person name="Matthews C."/>
            <person name="McCusker W."/>
            <person name="McDonough S."/>
            <person name="Mehta T."/>
            <person name="Meldrim J."/>
            <person name="Meneus L."/>
            <person name="Mihai O."/>
            <person name="Mihalev A."/>
            <person name="Mihova T."/>
            <person name="Mittelman R."/>
            <person name="Mlenga V."/>
            <person name="Montmayeur A."/>
            <person name="Mulrain L."/>
            <person name="Navidi A."/>
            <person name="Naylor J."/>
            <person name="Negash T."/>
            <person name="Nguyen T."/>
            <person name="Nguyen N."/>
            <person name="Nicol R."/>
            <person name="Norbu C."/>
            <person name="Norbu N."/>
            <person name="Novod N."/>
            <person name="O'Neill B."/>
            <person name="Osman S."/>
            <person name="Markiewicz E."/>
            <person name="Oyono O.L."/>
            <person name="Patti C."/>
            <person name="Phunkhang P."/>
            <person name="Pierre F."/>
            <person name="Priest M."/>
            <person name="Raghuraman S."/>
            <person name="Rege F."/>
            <person name="Reyes R."/>
            <person name="Rise C."/>
            <person name="Rogov P."/>
            <person name="Ross K."/>
            <person name="Ryan E."/>
            <person name="Settipalli S."/>
            <person name="Shea T."/>
            <person name="Sherpa N."/>
            <person name="Shi L."/>
            <person name="Shih D."/>
            <person name="Sparrow T."/>
            <person name="Spaulding J."/>
            <person name="Stalker J."/>
            <person name="Stange-Thomann N."/>
            <person name="Stavropoulos S."/>
            <person name="Stone C."/>
            <person name="Strader C."/>
            <person name="Tesfaye S."/>
            <person name="Thomson T."/>
            <person name="Thoulutsang Y."/>
            <person name="Thoulutsang D."/>
            <person name="Topham K."/>
            <person name="Topping I."/>
            <person name="Tsamla T."/>
            <person name="Vassiliev H."/>
            <person name="Vo A."/>
            <person name="Wangchuk T."/>
            <person name="Wangdi T."/>
            <person name="Weiand M."/>
            <person name="Wilkinson J."/>
            <person name="Wilson A."/>
            <person name="Yadav S."/>
            <person name="Young G."/>
            <person name="Yu Q."/>
            <person name="Zembek L."/>
            <person name="Zhong D."/>
            <person name="Zimmer A."/>
            <person name="Zwirko Z."/>
            <person name="Jaffe D.B."/>
            <person name="Alvarez P."/>
            <person name="Brockman W."/>
            <person name="Butler J."/>
            <person name="Chin C."/>
            <person name="Gnerre S."/>
            <person name="Grabherr M."/>
            <person name="Kleber M."/>
            <person name="Mauceli E."/>
            <person name="MacCallum I."/>
        </authorList>
    </citation>
    <scope>NUCLEOTIDE SEQUENCE [LARGE SCALE GENOMIC DNA]</scope>
    <source>
        <strain evidence="3">Rob3c / Tucson 14021-0248.25</strain>
    </source>
</reference>
<organism evidence="3">
    <name type="scientific">Drosophila sechellia</name>
    <name type="common">Fruit fly</name>
    <dbReference type="NCBI Taxonomy" id="7238"/>
    <lineage>
        <taxon>Eukaryota</taxon>
        <taxon>Metazoa</taxon>
        <taxon>Ecdysozoa</taxon>
        <taxon>Arthropoda</taxon>
        <taxon>Hexapoda</taxon>
        <taxon>Insecta</taxon>
        <taxon>Pterygota</taxon>
        <taxon>Neoptera</taxon>
        <taxon>Endopterygota</taxon>
        <taxon>Diptera</taxon>
        <taxon>Brachycera</taxon>
        <taxon>Muscomorpha</taxon>
        <taxon>Ephydroidea</taxon>
        <taxon>Drosophilidae</taxon>
        <taxon>Drosophila</taxon>
        <taxon>Sophophora</taxon>
    </lineage>
</organism>
<dbReference type="HOGENOM" id="CLU_2017624_0_0_1"/>